<evidence type="ECO:0000256" key="6">
    <source>
        <dbReference type="SAM" id="Phobius"/>
    </source>
</evidence>
<comment type="caution">
    <text evidence="7">The sequence shown here is derived from an EMBL/GenBank/DDBJ whole genome shotgun (WGS) entry which is preliminary data.</text>
</comment>
<keyword evidence="4 6" id="KW-1133">Transmembrane helix</keyword>
<gene>
    <name evidence="7" type="ORF">ENS15_06590</name>
</gene>
<feature type="transmembrane region" description="Helical" evidence="6">
    <location>
        <begin position="398"/>
        <end position="421"/>
    </location>
</feature>
<evidence type="ECO:0000256" key="2">
    <source>
        <dbReference type="ARBA" id="ARBA00022475"/>
    </source>
</evidence>
<feature type="transmembrane region" description="Helical" evidence="6">
    <location>
        <begin position="464"/>
        <end position="485"/>
    </location>
</feature>
<feature type="transmembrane region" description="Helical" evidence="6">
    <location>
        <begin position="226"/>
        <end position="251"/>
    </location>
</feature>
<evidence type="ECO:0000256" key="5">
    <source>
        <dbReference type="ARBA" id="ARBA00023136"/>
    </source>
</evidence>
<comment type="subcellular location">
    <subcellularLocation>
        <location evidence="1">Cell membrane</location>
        <topology evidence="1">Multi-pass membrane protein</topology>
    </subcellularLocation>
</comment>
<name>A0A7C3J6Z7_UNCW3</name>
<feature type="transmembrane region" description="Helical" evidence="6">
    <location>
        <begin position="122"/>
        <end position="143"/>
    </location>
</feature>
<evidence type="ECO:0008006" key="8">
    <source>
        <dbReference type="Google" id="ProtNLM"/>
    </source>
</evidence>
<evidence type="ECO:0000256" key="3">
    <source>
        <dbReference type="ARBA" id="ARBA00022692"/>
    </source>
</evidence>
<evidence type="ECO:0000256" key="1">
    <source>
        <dbReference type="ARBA" id="ARBA00004651"/>
    </source>
</evidence>
<evidence type="ECO:0000313" key="7">
    <source>
        <dbReference type="EMBL" id="HFK24293.1"/>
    </source>
</evidence>
<feature type="transmembrane region" description="Helical" evidence="6">
    <location>
        <begin position="45"/>
        <end position="70"/>
    </location>
</feature>
<feature type="transmembrane region" description="Helical" evidence="6">
    <location>
        <begin position="155"/>
        <end position="177"/>
    </location>
</feature>
<feature type="transmembrane region" description="Helical" evidence="6">
    <location>
        <begin position="340"/>
        <end position="355"/>
    </location>
</feature>
<feature type="transmembrane region" description="Helical" evidence="6">
    <location>
        <begin position="183"/>
        <end position="205"/>
    </location>
</feature>
<feature type="transmembrane region" description="Helical" evidence="6">
    <location>
        <begin position="375"/>
        <end position="392"/>
    </location>
</feature>
<feature type="transmembrane region" description="Helical" evidence="6">
    <location>
        <begin position="441"/>
        <end position="458"/>
    </location>
</feature>
<feature type="transmembrane region" description="Helical" evidence="6">
    <location>
        <begin position="91"/>
        <end position="110"/>
    </location>
</feature>
<accession>A0A7C3J6Z7</accession>
<dbReference type="InterPro" id="IPR050833">
    <property type="entry name" value="Poly_Biosynth_Transport"/>
</dbReference>
<sequence>MIDSNKQIKYSAILSYFSIGLNIIVGLFFTPWLVRKIGQSDYGLYSLSISLISLFILDFGLSIGVSRFLSLYFSKNENNKIKKFLGIIYKLYFSLSLLIFIIFVVIYLNVSNIYKNFTQDEIVKLKFILLTIGFFNIITLSTKPFEGILIASERFIFLKSVDIINKLSTVILLIFLLKSGYGLYALVLTNIFVNLLVITSRFFYIKKFIGFEVDFKFWDNRLFQEVFLFSFWYSIAVIFYNLTTNLMPLIIGKFTNTVQIAIFSIGMTVDGYTFSLSNALNGLFLPKITRILVKEDTQHFNQIMLKMGRIQLFIVGFIIITFFIFGKNFMLLWMGKEFNNSYWVALFLIIPWFLIKTQDIMKTSLLVTNNVKFDAISTIILTFVSILLSSLLSIKLGAIGAALGVMVARIIGLVLFLNIIYYRLFKIDIFKFFIDCHLKNLPLFLIMLIFGFFIQKYFTLNNFYTFILKIVSFSIVYFLLLWFFFLNDYEKSLFYDVKRKAKQIFNIRN</sequence>
<feature type="transmembrane region" description="Helical" evidence="6">
    <location>
        <begin position="257"/>
        <end position="280"/>
    </location>
</feature>
<evidence type="ECO:0000256" key="4">
    <source>
        <dbReference type="ARBA" id="ARBA00022989"/>
    </source>
</evidence>
<reference evidence="7" key="1">
    <citation type="journal article" date="2020" name="mSystems">
        <title>Genome- and Community-Level Interaction Insights into Carbon Utilization and Element Cycling Functions of Hydrothermarchaeota in Hydrothermal Sediment.</title>
        <authorList>
            <person name="Zhou Z."/>
            <person name="Liu Y."/>
            <person name="Xu W."/>
            <person name="Pan J."/>
            <person name="Luo Z.H."/>
            <person name="Li M."/>
        </authorList>
    </citation>
    <scope>NUCLEOTIDE SEQUENCE [LARGE SCALE GENOMIC DNA]</scope>
    <source>
        <strain evidence="7">SpSt-464</strain>
    </source>
</reference>
<dbReference type="GO" id="GO:0005886">
    <property type="term" value="C:plasma membrane"/>
    <property type="evidence" value="ECO:0007669"/>
    <property type="project" value="UniProtKB-SubCell"/>
</dbReference>
<feature type="transmembrane region" description="Helical" evidence="6">
    <location>
        <begin position="312"/>
        <end position="334"/>
    </location>
</feature>
<dbReference type="PANTHER" id="PTHR30250:SF26">
    <property type="entry name" value="PSMA PROTEIN"/>
    <property type="match status" value="1"/>
</dbReference>
<protein>
    <recommendedName>
        <fullName evidence="8">Polysaccharide biosynthesis protein C-terminal domain-containing protein</fullName>
    </recommendedName>
</protein>
<keyword evidence="5 6" id="KW-0472">Membrane</keyword>
<organism evidence="7">
    <name type="scientific">candidate division WOR-3 bacterium</name>
    <dbReference type="NCBI Taxonomy" id="2052148"/>
    <lineage>
        <taxon>Bacteria</taxon>
        <taxon>Bacteria division WOR-3</taxon>
    </lineage>
</organism>
<keyword evidence="2" id="KW-1003">Cell membrane</keyword>
<dbReference type="Pfam" id="PF13440">
    <property type="entry name" value="Polysacc_synt_3"/>
    <property type="match status" value="1"/>
</dbReference>
<proteinExistence type="predicted"/>
<dbReference type="PANTHER" id="PTHR30250">
    <property type="entry name" value="PST FAMILY PREDICTED COLANIC ACID TRANSPORTER"/>
    <property type="match status" value="1"/>
</dbReference>
<dbReference type="AlphaFoldDB" id="A0A7C3J6Z7"/>
<dbReference type="EMBL" id="DSTT01000005">
    <property type="protein sequence ID" value="HFK24293.1"/>
    <property type="molecule type" value="Genomic_DNA"/>
</dbReference>
<feature type="transmembrane region" description="Helical" evidence="6">
    <location>
        <begin position="12"/>
        <end position="33"/>
    </location>
</feature>
<keyword evidence="3 6" id="KW-0812">Transmembrane</keyword>